<organism evidence="1 2">
    <name type="scientific">Streptococcus equi subsp. zooepidemicus (strain MGCS10565)</name>
    <dbReference type="NCBI Taxonomy" id="552526"/>
    <lineage>
        <taxon>Bacteria</taxon>
        <taxon>Bacillati</taxon>
        <taxon>Bacillota</taxon>
        <taxon>Bacilli</taxon>
        <taxon>Lactobacillales</taxon>
        <taxon>Streptococcaceae</taxon>
        <taxon>Streptococcus</taxon>
    </lineage>
</organism>
<dbReference type="KEGG" id="sez:Sez_0273"/>
<proteinExistence type="predicted"/>
<dbReference type="HOGENOM" id="CLU_3277088_0_0_9"/>
<name>B4U0W4_STREM</name>
<evidence type="ECO:0000313" key="2">
    <source>
        <dbReference type="Proteomes" id="UP000001873"/>
    </source>
</evidence>
<dbReference type="AlphaFoldDB" id="B4U0W4"/>
<evidence type="ECO:0000313" key="1">
    <source>
        <dbReference type="EMBL" id="ACG61651.1"/>
    </source>
</evidence>
<accession>B4U0W4</accession>
<reference evidence="1 2" key="1">
    <citation type="journal article" date="2008" name="PLoS ONE">
        <title>Genome sequence of a lancefield group C Streptococcus zooepidemicus strain causing epidemic nephritis: new information about an old disease.</title>
        <authorList>
            <person name="Beres S.B."/>
            <person name="Sesso R."/>
            <person name="Pinto S.W.L."/>
            <person name="Hoe N.P."/>
            <person name="Porcella S.F."/>
            <person name="Deleo F.R."/>
            <person name="Musser J.M."/>
        </authorList>
    </citation>
    <scope>NUCLEOTIDE SEQUENCE [LARGE SCALE GENOMIC DNA]</scope>
    <source>
        <strain evidence="1 2">MGCS10565</strain>
    </source>
</reference>
<protein>
    <submittedName>
        <fullName evidence="1">Uncharacterized protein</fullName>
    </submittedName>
</protein>
<dbReference type="Proteomes" id="UP000001873">
    <property type="component" value="Chromosome"/>
</dbReference>
<dbReference type="EMBL" id="CP001129">
    <property type="protein sequence ID" value="ACG61651.1"/>
    <property type="molecule type" value="Genomic_DNA"/>
</dbReference>
<gene>
    <name evidence="1" type="ordered locus">Sez_0273</name>
</gene>
<sequence length="42" mass="4724">MNESEKGAMWVPFSAFCFRLIVSLLDVKTGFMQVSEPLLGML</sequence>